<name>A0A8J6ANR5_GALPY</name>
<feature type="non-terminal residue" evidence="1">
    <location>
        <position position="1"/>
    </location>
</feature>
<evidence type="ECO:0000313" key="1">
    <source>
        <dbReference type="EMBL" id="KAG8524786.1"/>
    </source>
</evidence>
<keyword evidence="2" id="KW-1185">Reference proteome</keyword>
<accession>A0A8J6ANR5</accession>
<dbReference type="AlphaFoldDB" id="A0A8J6ANR5"/>
<reference evidence="1" key="1">
    <citation type="journal article" date="2021" name="Evol. Appl.">
        <title>The genome of the Pyrenean desman and the effects of bottlenecks and inbreeding on the genomic landscape of an endangered species.</title>
        <authorList>
            <person name="Escoda L."/>
            <person name="Castresana J."/>
        </authorList>
    </citation>
    <scope>NUCLEOTIDE SEQUENCE</scope>
    <source>
        <strain evidence="1">IBE-C5619</strain>
    </source>
</reference>
<proteinExistence type="predicted"/>
<dbReference type="GO" id="GO:0070939">
    <property type="term" value="C:Dsl1/NZR complex"/>
    <property type="evidence" value="ECO:0007669"/>
    <property type="project" value="TreeGrafter"/>
</dbReference>
<dbReference type="GO" id="GO:0006890">
    <property type="term" value="P:retrograde vesicle-mediated transport, Golgi to endoplasmic reticulum"/>
    <property type="evidence" value="ECO:0007669"/>
    <property type="project" value="TreeGrafter"/>
</dbReference>
<dbReference type="OrthoDB" id="19988at2759"/>
<dbReference type="GO" id="GO:0000149">
    <property type="term" value="F:SNARE binding"/>
    <property type="evidence" value="ECO:0007669"/>
    <property type="project" value="TreeGrafter"/>
</dbReference>
<evidence type="ECO:0000313" key="2">
    <source>
        <dbReference type="Proteomes" id="UP000700334"/>
    </source>
</evidence>
<gene>
    <name evidence="1" type="ORF">J0S82_017764</name>
</gene>
<dbReference type="PANTHER" id="PTHR15922">
    <property type="entry name" value="NEUROBLASTOMA-AMPLIFIED SEQUENCE"/>
    <property type="match status" value="1"/>
</dbReference>
<organism evidence="1 2">
    <name type="scientific">Galemys pyrenaicus</name>
    <name type="common">Iberian desman</name>
    <name type="synonym">Pyrenean desman</name>
    <dbReference type="NCBI Taxonomy" id="202257"/>
    <lineage>
        <taxon>Eukaryota</taxon>
        <taxon>Metazoa</taxon>
        <taxon>Chordata</taxon>
        <taxon>Craniata</taxon>
        <taxon>Vertebrata</taxon>
        <taxon>Euteleostomi</taxon>
        <taxon>Mammalia</taxon>
        <taxon>Eutheria</taxon>
        <taxon>Laurasiatheria</taxon>
        <taxon>Eulipotyphla</taxon>
        <taxon>Talpidae</taxon>
        <taxon>Galemys</taxon>
    </lineage>
</organism>
<protein>
    <submittedName>
        <fullName evidence="1">Neuroblastoma-amplified sequence</fullName>
    </submittedName>
</protein>
<comment type="caution">
    <text evidence="1">The sequence shown here is derived from an EMBL/GenBank/DDBJ whole genome shotgun (WGS) entry which is preliminary data.</text>
</comment>
<dbReference type="EMBL" id="JAGFMF010011380">
    <property type="protein sequence ID" value="KAG8524786.1"/>
    <property type="molecule type" value="Genomic_DNA"/>
</dbReference>
<feature type="non-terminal residue" evidence="1">
    <location>
        <position position="183"/>
    </location>
</feature>
<sequence length="183" mass="20522">VSVTDTEDEEHRHALFLELLECSHEEAEFQHLALLLQAWPPLKREYVITNNPWVRLTTAMLTSCTTENKEGMGNEVVKICRSLYNTKQMLPAEVNDSNCDPELLSLLLDAQLGVKCVSTPFFPHILEHLLASPEPGRWDAEELAQQLWDAGHVAEAGSLLLAVRGTHRALRTFSTALSAGQHW</sequence>
<dbReference type="PANTHER" id="PTHR15922:SF2">
    <property type="entry name" value="NBAS SUBUNIT OF NRZ TETHERING COMPLEX"/>
    <property type="match status" value="1"/>
</dbReference>
<dbReference type="Proteomes" id="UP000700334">
    <property type="component" value="Unassembled WGS sequence"/>
</dbReference>